<reference evidence="3 4" key="1">
    <citation type="submission" date="2018-09" db="EMBL/GenBank/DDBJ databases">
        <title>Complete genome sequence of Cupriavidus oxalaticus T2, a bacterium capable of phenol tolerance and degradation.</title>
        <authorList>
            <person name="Yan J."/>
        </authorList>
    </citation>
    <scope>NUCLEOTIDE SEQUENCE [LARGE SCALE GENOMIC DNA]</scope>
    <source>
        <strain evidence="3 4">T2</strain>
        <plasmid evidence="3 4">unnamed1</plasmid>
    </source>
</reference>
<sequence>MHHGHVSESVIVSLLVMLAGLVVLYIGFAIYLRRKYGPTPKKKPLERSKRQIPSSKRKR</sequence>
<evidence type="ECO:0000313" key="4">
    <source>
        <dbReference type="Proteomes" id="UP000325743"/>
    </source>
</evidence>
<protein>
    <submittedName>
        <fullName evidence="3">Uncharacterized protein</fullName>
    </submittedName>
</protein>
<keyword evidence="2" id="KW-0472">Membrane</keyword>
<keyword evidence="3" id="KW-0614">Plasmid</keyword>
<dbReference type="EMBL" id="CP032520">
    <property type="protein sequence ID" value="QEZ48743.1"/>
    <property type="molecule type" value="Genomic_DNA"/>
</dbReference>
<evidence type="ECO:0000256" key="2">
    <source>
        <dbReference type="SAM" id="Phobius"/>
    </source>
</evidence>
<feature type="region of interest" description="Disordered" evidence="1">
    <location>
        <begin position="37"/>
        <end position="59"/>
    </location>
</feature>
<gene>
    <name evidence="3" type="ORF">D2917_31150</name>
</gene>
<evidence type="ECO:0000256" key="1">
    <source>
        <dbReference type="SAM" id="MobiDB-lite"/>
    </source>
</evidence>
<evidence type="ECO:0000313" key="3">
    <source>
        <dbReference type="EMBL" id="QEZ48743.1"/>
    </source>
</evidence>
<proteinExistence type="predicted"/>
<organism evidence="3 4">
    <name type="scientific">Cupriavidus oxalaticus</name>
    <dbReference type="NCBI Taxonomy" id="96344"/>
    <lineage>
        <taxon>Bacteria</taxon>
        <taxon>Pseudomonadati</taxon>
        <taxon>Pseudomonadota</taxon>
        <taxon>Betaproteobacteria</taxon>
        <taxon>Burkholderiales</taxon>
        <taxon>Burkholderiaceae</taxon>
        <taxon>Cupriavidus</taxon>
    </lineage>
</organism>
<feature type="transmembrane region" description="Helical" evidence="2">
    <location>
        <begin position="12"/>
        <end position="32"/>
    </location>
</feature>
<geneLocation type="plasmid" evidence="3">
    <name>unnamed1</name>
</geneLocation>
<name>A0A5P3VT66_9BURK</name>
<dbReference type="Proteomes" id="UP000325743">
    <property type="component" value="Plasmid unnamed1"/>
</dbReference>
<dbReference type="AlphaFoldDB" id="A0A5P3VT66"/>
<keyword evidence="2" id="KW-0812">Transmembrane</keyword>
<keyword evidence="2" id="KW-1133">Transmembrane helix</keyword>
<accession>A0A5P3VT66</accession>